<dbReference type="CDD" id="cd00383">
    <property type="entry name" value="trans_reg_C"/>
    <property type="match status" value="1"/>
</dbReference>
<keyword evidence="5" id="KW-0805">Transcription regulation</keyword>
<keyword evidence="3 8" id="KW-0597">Phosphoprotein</keyword>
<gene>
    <name evidence="12" type="ORF">SUTMEG_02410</name>
</gene>
<dbReference type="SMART" id="SM00448">
    <property type="entry name" value="REC"/>
    <property type="match status" value="1"/>
</dbReference>
<dbReference type="InterPro" id="IPR036388">
    <property type="entry name" value="WH-like_DNA-bd_sf"/>
</dbReference>
<sequence length="218" mass="24270">MRILLVEDDEMIGESVVAGLESEDYAVDWVRDGNSALIALKTTPFSLMILDLGLPRKDGLQVLKEIRAKHDPTPVLVTTARDTVDDRIRGLDSGADDYLVKPYDLDELSARIRALLRRSAGRADPVIERGELTISPATREVVYRGRPVILSSKEYALLAALAERQGVVWSRAQLEEKLYNWDNTVGSNAIEVHIHHLRKKLSDGAIKTVRGVGYLLET</sequence>
<dbReference type="GO" id="GO:0000976">
    <property type="term" value="F:transcription cis-regulatory region binding"/>
    <property type="evidence" value="ECO:0007669"/>
    <property type="project" value="TreeGrafter"/>
</dbReference>
<dbReference type="KEGG" id="sutt:SUTMEG_02410"/>
<evidence type="ECO:0000256" key="2">
    <source>
        <dbReference type="ARBA" id="ARBA00022490"/>
    </source>
</evidence>
<dbReference type="Proteomes" id="UP000271003">
    <property type="component" value="Chromosome"/>
</dbReference>
<dbReference type="GO" id="GO:0005829">
    <property type="term" value="C:cytosol"/>
    <property type="evidence" value="ECO:0007669"/>
    <property type="project" value="TreeGrafter"/>
</dbReference>
<evidence type="ECO:0000256" key="6">
    <source>
        <dbReference type="ARBA" id="ARBA00023125"/>
    </source>
</evidence>
<dbReference type="InterPro" id="IPR011006">
    <property type="entry name" value="CheY-like_superfamily"/>
</dbReference>
<evidence type="ECO:0000313" key="13">
    <source>
        <dbReference type="Proteomes" id="UP000271003"/>
    </source>
</evidence>
<evidence type="ECO:0000256" key="9">
    <source>
        <dbReference type="PROSITE-ProRule" id="PRU01091"/>
    </source>
</evidence>
<feature type="modified residue" description="4-aspartylphosphate" evidence="8">
    <location>
        <position position="51"/>
    </location>
</feature>
<dbReference type="SMART" id="SM00862">
    <property type="entry name" value="Trans_reg_C"/>
    <property type="match status" value="1"/>
</dbReference>
<evidence type="ECO:0000256" key="3">
    <source>
        <dbReference type="ARBA" id="ARBA00022553"/>
    </source>
</evidence>
<dbReference type="Gene3D" id="6.10.250.690">
    <property type="match status" value="1"/>
</dbReference>
<reference evidence="12 13" key="1">
    <citation type="journal article" date="2018" name="Int. J. Syst. Evol. Microbiol.">
        <title>Mesosutterella multiformis gen. nov., sp. nov., a member of the family Sutterellaceae and Sutterella megalosphaeroides sp. nov., isolated from human faeces.</title>
        <authorList>
            <person name="Sakamoto M."/>
            <person name="Ikeyama N."/>
            <person name="Kunihiro T."/>
            <person name="Iino T."/>
            <person name="Yuki M."/>
            <person name="Ohkuma M."/>
        </authorList>
    </citation>
    <scope>NUCLEOTIDE SEQUENCE [LARGE SCALE GENOMIC DNA]</scope>
    <source>
        <strain evidence="12 13">6FBBBH3</strain>
    </source>
</reference>
<dbReference type="PANTHER" id="PTHR48111">
    <property type="entry name" value="REGULATOR OF RPOS"/>
    <property type="match status" value="1"/>
</dbReference>
<evidence type="ECO:0000256" key="8">
    <source>
        <dbReference type="PROSITE-ProRule" id="PRU00169"/>
    </source>
</evidence>
<dbReference type="PROSITE" id="PS51755">
    <property type="entry name" value="OMPR_PHOB"/>
    <property type="match status" value="1"/>
</dbReference>
<protein>
    <submittedName>
        <fullName evidence="12">DNA-binding response regulator</fullName>
    </submittedName>
</protein>
<keyword evidence="2" id="KW-0963">Cytoplasm</keyword>
<dbReference type="GO" id="GO:0000156">
    <property type="term" value="F:phosphorelay response regulator activity"/>
    <property type="evidence" value="ECO:0007669"/>
    <property type="project" value="TreeGrafter"/>
</dbReference>
<feature type="DNA-binding region" description="OmpR/PhoB-type" evidence="9">
    <location>
        <begin position="124"/>
        <end position="218"/>
    </location>
</feature>
<dbReference type="Gene3D" id="1.10.10.10">
    <property type="entry name" value="Winged helix-like DNA-binding domain superfamily/Winged helix DNA-binding domain"/>
    <property type="match status" value="1"/>
</dbReference>
<feature type="domain" description="Response regulatory" evidence="10">
    <location>
        <begin position="2"/>
        <end position="116"/>
    </location>
</feature>
<evidence type="ECO:0000256" key="4">
    <source>
        <dbReference type="ARBA" id="ARBA00023012"/>
    </source>
</evidence>
<dbReference type="InterPro" id="IPR001789">
    <property type="entry name" value="Sig_transdc_resp-reg_receiver"/>
</dbReference>
<dbReference type="GO" id="GO:0032993">
    <property type="term" value="C:protein-DNA complex"/>
    <property type="evidence" value="ECO:0007669"/>
    <property type="project" value="TreeGrafter"/>
</dbReference>
<organism evidence="12 13">
    <name type="scientific">Sutterella megalosphaeroides</name>
    <dbReference type="NCBI Taxonomy" id="2494234"/>
    <lineage>
        <taxon>Bacteria</taxon>
        <taxon>Pseudomonadati</taxon>
        <taxon>Pseudomonadota</taxon>
        <taxon>Betaproteobacteria</taxon>
        <taxon>Burkholderiales</taxon>
        <taxon>Sutterellaceae</taxon>
        <taxon>Sutterella</taxon>
    </lineage>
</organism>
<keyword evidence="13" id="KW-1185">Reference proteome</keyword>
<dbReference type="RefSeq" id="WP_120176018.1">
    <property type="nucleotide sequence ID" value="NZ_AP018786.1"/>
</dbReference>
<keyword evidence="4" id="KW-0902">Two-component regulatory system</keyword>
<evidence type="ECO:0000256" key="1">
    <source>
        <dbReference type="ARBA" id="ARBA00004496"/>
    </source>
</evidence>
<dbReference type="Pfam" id="PF00072">
    <property type="entry name" value="Response_reg"/>
    <property type="match status" value="1"/>
</dbReference>
<feature type="domain" description="OmpR/PhoB-type" evidence="11">
    <location>
        <begin position="124"/>
        <end position="218"/>
    </location>
</feature>
<dbReference type="Gene3D" id="3.40.50.2300">
    <property type="match status" value="1"/>
</dbReference>
<dbReference type="PANTHER" id="PTHR48111:SF35">
    <property type="entry name" value="TRANSCRIPTIONAL REGULATORY PROTEIN QSEB"/>
    <property type="match status" value="1"/>
</dbReference>
<dbReference type="OrthoDB" id="9802426at2"/>
<keyword evidence="7" id="KW-0804">Transcription</keyword>
<accession>A0A2Z6I8W3</accession>
<evidence type="ECO:0000256" key="5">
    <source>
        <dbReference type="ARBA" id="ARBA00023015"/>
    </source>
</evidence>
<dbReference type="InterPro" id="IPR001867">
    <property type="entry name" value="OmpR/PhoB-type_DNA-bd"/>
</dbReference>
<dbReference type="InterPro" id="IPR039420">
    <property type="entry name" value="WalR-like"/>
</dbReference>
<evidence type="ECO:0000259" key="11">
    <source>
        <dbReference type="PROSITE" id="PS51755"/>
    </source>
</evidence>
<name>A0A2Z6I8W3_9BURK</name>
<dbReference type="EMBL" id="AP018786">
    <property type="protein sequence ID" value="BBF22350.1"/>
    <property type="molecule type" value="Genomic_DNA"/>
</dbReference>
<evidence type="ECO:0000259" key="10">
    <source>
        <dbReference type="PROSITE" id="PS50110"/>
    </source>
</evidence>
<dbReference type="SUPFAM" id="SSF52172">
    <property type="entry name" value="CheY-like"/>
    <property type="match status" value="1"/>
</dbReference>
<evidence type="ECO:0000256" key="7">
    <source>
        <dbReference type="ARBA" id="ARBA00023163"/>
    </source>
</evidence>
<keyword evidence="6 9" id="KW-0238">DNA-binding</keyword>
<dbReference type="PROSITE" id="PS50110">
    <property type="entry name" value="RESPONSE_REGULATORY"/>
    <property type="match status" value="1"/>
</dbReference>
<dbReference type="GO" id="GO:0006355">
    <property type="term" value="P:regulation of DNA-templated transcription"/>
    <property type="evidence" value="ECO:0007669"/>
    <property type="project" value="InterPro"/>
</dbReference>
<evidence type="ECO:0000313" key="12">
    <source>
        <dbReference type="EMBL" id="BBF22350.1"/>
    </source>
</evidence>
<comment type="subcellular location">
    <subcellularLocation>
        <location evidence="1">Cytoplasm</location>
    </subcellularLocation>
</comment>
<dbReference type="FunFam" id="3.40.50.2300:FF:000002">
    <property type="entry name" value="DNA-binding response regulator PhoP"/>
    <property type="match status" value="1"/>
</dbReference>
<proteinExistence type="predicted"/>
<dbReference type="Pfam" id="PF00486">
    <property type="entry name" value="Trans_reg_C"/>
    <property type="match status" value="1"/>
</dbReference>
<dbReference type="AlphaFoldDB" id="A0A2Z6I8W3"/>
<dbReference type="CDD" id="cd17624">
    <property type="entry name" value="REC_OmpR_PmrA-like"/>
    <property type="match status" value="1"/>
</dbReference>